<dbReference type="Gene3D" id="3.40.50.300">
    <property type="entry name" value="P-loop containing nucleotide triphosphate hydrolases"/>
    <property type="match status" value="2"/>
</dbReference>
<dbReference type="STRING" id="1441469.A0A225ARB4"/>
<evidence type="ECO:0000313" key="6">
    <source>
        <dbReference type="EMBL" id="OKL64131.1"/>
    </source>
</evidence>
<protein>
    <recommendedName>
        <fullName evidence="5">ABC transporter domain-containing protein</fullName>
    </recommendedName>
</protein>
<feature type="signal peptide" evidence="4">
    <location>
        <begin position="1"/>
        <end position="17"/>
    </location>
</feature>
<dbReference type="SUPFAM" id="SSF52540">
    <property type="entry name" value="P-loop containing nucleoside triphosphate hydrolases"/>
    <property type="match status" value="1"/>
</dbReference>
<dbReference type="PANTHER" id="PTHR24223">
    <property type="entry name" value="ATP-BINDING CASSETTE SUB-FAMILY C"/>
    <property type="match status" value="1"/>
</dbReference>
<keyword evidence="3" id="KW-1133">Transmembrane helix</keyword>
<comment type="caution">
    <text evidence="6">The sequence shown here is derived from an EMBL/GenBank/DDBJ whole genome shotgun (WGS) entry which is preliminary data.</text>
</comment>
<dbReference type="InterPro" id="IPR050173">
    <property type="entry name" value="ABC_transporter_C-like"/>
</dbReference>
<dbReference type="OrthoDB" id="4139357at2759"/>
<keyword evidence="3" id="KW-0812">Transmembrane</keyword>
<dbReference type="GO" id="GO:0016020">
    <property type="term" value="C:membrane"/>
    <property type="evidence" value="ECO:0007669"/>
    <property type="project" value="TreeGrafter"/>
</dbReference>
<feature type="domain" description="ABC transporter" evidence="5">
    <location>
        <begin position="84"/>
        <end position="300"/>
    </location>
</feature>
<sequence length="300" mass="32169">MASLITLAILIRGTTTASQIGMALNIVLVANTTLLSLVTLWTNLEISLGDISRLKNLEANTPTEHEPHENNMAVDNSWPSSGLVEFDNVTVEYNPDAVALRNINLKVVAGQQSIICGCTGRSGKSTLLLALLRLLDVKSRAIKVDGIDISLVPRSLVRQRCFITVIQDPFVLAHRPVFGSTLIAMTSLPQLSTGQTQIFTLAQAILSLEGLKTATGISEAHQRGCANANAMLILLLDEATSSLDPGTEAVIGGIMRREFVEKGHTTIAITHRVSETLQVGGRGMIVQLDGGRIERVDDTA</sequence>
<dbReference type="RefSeq" id="XP_020124252.1">
    <property type="nucleotide sequence ID" value="XM_020260679.1"/>
</dbReference>
<dbReference type="InterPro" id="IPR027417">
    <property type="entry name" value="P-loop_NTPase"/>
</dbReference>
<keyword evidence="1" id="KW-0547">Nucleotide-binding</keyword>
<dbReference type="PANTHER" id="PTHR24223:SF345">
    <property type="entry name" value="ABC MULTIDRUG TRANSPORTER (EUROFUNG)"/>
    <property type="match status" value="1"/>
</dbReference>
<dbReference type="PROSITE" id="PS50893">
    <property type="entry name" value="ABC_TRANSPORTER_2"/>
    <property type="match status" value="1"/>
</dbReference>
<dbReference type="Proteomes" id="UP000214365">
    <property type="component" value="Unassembled WGS sequence"/>
</dbReference>
<dbReference type="Pfam" id="PF00005">
    <property type="entry name" value="ABC_tran"/>
    <property type="match status" value="1"/>
</dbReference>
<reference evidence="6 7" key="1">
    <citation type="submission" date="2015-06" db="EMBL/GenBank/DDBJ databases">
        <title>Talaromyces atroroseus IBT 11181 draft genome.</title>
        <authorList>
            <person name="Rasmussen K.B."/>
            <person name="Rasmussen S."/>
            <person name="Petersen B."/>
            <person name="Sicheritz-Ponten T."/>
            <person name="Mortensen U.H."/>
            <person name="Thrane U."/>
        </authorList>
    </citation>
    <scope>NUCLEOTIDE SEQUENCE [LARGE SCALE GENOMIC DNA]</scope>
    <source>
        <strain evidence="6 7">IBT 11181</strain>
    </source>
</reference>
<keyword evidence="2" id="KW-0067">ATP-binding</keyword>
<evidence type="ECO:0000313" key="7">
    <source>
        <dbReference type="Proteomes" id="UP000214365"/>
    </source>
</evidence>
<dbReference type="GO" id="GO:0005524">
    <property type="term" value="F:ATP binding"/>
    <property type="evidence" value="ECO:0007669"/>
    <property type="project" value="UniProtKB-KW"/>
</dbReference>
<dbReference type="GO" id="GO:0042626">
    <property type="term" value="F:ATPase-coupled transmembrane transporter activity"/>
    <property type="evidence" value="ECO:0007669"/>
    <property type="project" value="TreeGrafter"/>
</dbReference>
<name>A0A225ARB4_TALAT</name>
<keyword evidence="7" id="KW-1185">Reference proteome</keyword>
<dbReference type="InterPro" id="IPR003593">
    <property type="entry name" value="AAA+_ATPase"/>
</dbReference>
<dbReference type="GeneID" id="30999837"/>
<feature type="transmembrane region" description="Helical" evidence="3">
    <location>
        <begin position="26"/>
        <end position="44"/>
    </location>
</feature>
<evidence type="ECO:0000256" key="1">
    <source>
        <dbReference type="ARBA" id="ARBA00022741"/>
    </source>
</evidence>
<evidence type="ECO:0000256" key="2">
    <source>
        <dbReference type="ARBA" id="ARBA00022840"/>
    </source>
</evidence>
<accession>A0A225ARB4</accession>
<dbReference type="SMART" id="SM00382">
    <property type="entry name" value="AAA"/>
    <property type="match status" value="1"/>
</dbReference>
<dbReference type="AlphaFoldDB" id="A0A225ARB4"/>
<dbReference type="EMBL" id="LFMY01000001">
    <property type="protein sequence ID" value="OKL64131.1"/>
    <property type="molecule type" value="Genomic_DNA"/>
</dbReference>
<keyword evidence="3" id="KW-0472">Membrane</keyword>
<organism evidence="6 7">
    <name type="scientific">Talaromyces atroroseus</name>
    <dbReference type="NCBI Taxonomy" id="1441469"/>
    <lineage>
        <taxon>Eukaryota</taxon>
        <taxon>Fungi</taxon>
        <taxon>Dikarya</taxon>
        <taxon>Ascomycota</taxon>
        <taxon>Pezizomycotina</taxon>
        <taxon>Eurotiomycetes</taxon>
        <taxon>Eurotiomycetidae</taxon>
        <taxon>Eurotiales</taxon>
        <taxon>Trichocomaceae</taxon>
        <taxon>Talaromyces</taxon>
        <taxon>Talaromyces sect. Trachyspermi</taxon>
    </lineage>
</organism>
<feature type="chain" id="PRO_5012375270" description="ABC transporter domain-containing protein" evidence="4">
    <location>
        <begin position="18"/>
        <end position="300"/>
    </location>
</feature>
<evidence type="ECO:0000259" key="5">
    <source>
        <dbReference type="PROSITE" id="PS50893"/>
    </source>
</evidence>
<proteinExistence type="predicted"/>
<evidence type="ECO:0000256" key="4">
    <source>
        <dbReference type="SAM" id="SignalP"/>
    </source>
</evidence>
<gene>
    <name evidence="6" type="ORF">UA08_00082</name>
</gene>
<keyword evidence="4" id="KW-0732">Signal</keyword>
<dbReference type="InterPro" id="IPR003439">
    <property type="entry name" value="ABC_transporter-like_ATP-bd"/>
</dbReference>
<evidence type="ECO:0000256" key="3">
    <source>
        <dbReference type="SAM" id="Phobius"/>
    </source>
</evidence>
<dbReference type="GO" id="GO:0016887">
    <property type="term" value="F:ATP hydrolysis activity"/>
    <property type="evidence" value="ECO:0007669"/>
    <property type="project" value="InterPro"/>
</dbReference>